<feature type="transmembrane region" description="Helical" evidence="8">
    <location>
        <begin position="329"/>
        <end position="354"/>
    </location>
</feature>
<name>A0A3B0RW62_9ZZZZ</name>
<reference evidence="9" key="1">
    <citation type="submission" date="2018-06" db="EMBL/GenBank/DDBJ databases">
        <authorList>
            <person name="Zhirakovskaya E."/>
        </authorList>
    </citation>
    <scope>NUCLEOTIDE SEQUENCE</scope>
</reference>
<dbReference type="PANTHER" id="PTHR32024:SF3">
    <property type="entry name" value="TRK SYSTEM POTASSIUM UPTAKE PROTEIN"/>
    <property type="match status" value="1"/>
</dbReference>
<organism evidence="9">
    <name type="scientific">hydrothermal vent metagenome</name>
    <dbReference type="NCBI Taxonomy" id="652676"/>
    <lineage>
        <taxon>unclassified sequences</taxon>
        <taxon>metagenomes</taxon>
        <taxon>ecological metagenomes</taxon>
    </lineage>
</organism>
<keyword evidence="3" id="KW-1003">Cell membrane</keyword>
<gene>
    <name evidence="9" type="ORF">MNBD_ALPHA01-1856</name>
</gene>
<keyword evidence="6" id="KW-0406">Ion transport</keyword>
<evidence type="ECO:0000256" key="3">
    <source>
        <dbReference type="ARBA" id="ARBA00022475"/>
    </source>
</evidence>
<feature type="transmembrane region" description="Helical" evidence="8">
    <location>
        <begin position="272"/>
        <end position="293"/>
    </location>
</feature>
<dbReference type="AlphaFoldDB" id="A0A3B0RW62"/>
<protein>
    <submittedName>
        <fullName evidence="9">Trk potassium uptake system protein TrkH</fullName>
    </submittedName>
</protein>
<dbReference type="Pfam" id="PF02386">
    <property type="entry name" value="TrkH"/>
    <property type="match status" value="1"/>
</dbReference>
<dbReference type="GO" id="GO:0005886">
    <property type="term" value="C:plasma membrane"/>
    <property type="evidence" value="ECO:0007669"/>
    <property type="project" value="UniProtKB-SubCell"/>
</dbReference>
<dbReference type="PANTHER" id="PTHR32024">
    <property type="entry name" value="TRK SYSTEM POTASSIUM UPTAKE PROTEIN TRKG-RELATED"/>
    <property type="match status" value="1"/>
</dbReference>
<dbReference type="EMBL" id="UOEJ01000074">
    <property type="protein sequence ID" value="VAV96517.1"/>
    <property type="molecule type" value="Genomic_DNA"/>
</dbReference>
<evidence type="ECO:0000256" key="1">
    <source>
        <dbReference type="ARBA" id="ARBA00004651"/>
    </source>
</evidence>
<evidence type="ECO:0000256" key="5">
    <source>
        <dbReference type="ARBA" id="ARBA00022989"/>
    </source>
</evidence>
<feature type="transmembrane region" description="Helical" evidence="8">
    <location>
        <begin position="35"/>
        <end position="57"/>
    </location>
</feature>
<feature type="transmembrane region" description="Helical" evidence="8">
    <location>
        <begin position="426"/>
        <end position="448"/>
    </location>
</feature>
<feature type="transmembrane region" description="Helical" evidence="8">
    <location>
        <begin position="238"/>
        <end position="257"/>
    </location>
</feature>
<evidence type="ECO:0000256" key="7">
    <source>
        <dbReference type="ARBA" id="ARBA00023136"/>
    </source>
</evidence>
<evidence type="ECO:0000256" key="4">
    <source>
        <dbReference type="ARBA" id="ARBA00022692"/>
    </source>
</evidence>
<feature type="transmembrane region" description="Helical" evidence="8">
    <location>
        <begin position="69"/>
        <end position="94"/>
    </location>
</feature>
<keyword evidence="2" id="KW-0813">Transport</keyword>
<keyword evidence="7 8" id="KW-0472">Membrane</keyword>
<proteinExistence type="predicted"/>
<feature type="transmembrane region" description="Helical" evidence="8">
    <location>
        <begin position="460"/>
        <end position="484"/>
    </location>
</feature>
<feature type="transmembrane region" description="Helical" evidence="8">
    <location>
        <begin position="176"/>
        <end position="200"/>
    </location>
</feature>
<comment type="subcellular location">
    <subcellularLocation>
        <location evidence="1">Cell membrane</location>
        <topology evidence="1">Multi-pass membrane protein</topology>
    </subcellularLocation>
</comment>
<accession>A0A3B0RW62</accession>
<dbReference type="GO" id="GO:0030001">
    <property type="term" value="P:metal ion transport"/>
    <property type="evidence" value="ECO:0007669"/>
    <property type="project" value="UniProtKB-ARBA"/>
</dbReference>
<evidence type="ECO:0000256" key="8">
    <source>
        <dbReference type="SAM" id="Phobius"/>
    </source>
</evidence>
<evidence type="ECO:0000256" key="6">
    <source>
        <dbReference type="ARBA" id="ARBA00023065"/>
    </source>
</evidence>
<evidence type="ECO:0000313" key="9">
    <source>
        <dbReference type="EMBL" id="VAV96517.1"/>
    </source>
</evidence>
<keyword evidence="5 8" id="KW-1133">Transmembrane helix</keyword>
<dbReference type="InterPro" id="IPR003445">
    <property type="entry name" value="Cat_transpt"/>
</dbReference>
<feature type="transmembrane region" description="Helical" evidence="8">
    <location>
        <begin position="9"/>
        <end position="29"/>
    </location>
</feature>
<sequence>MIARIGNIIGYMLMVLGFCELLPIIVALITGEKNLILPFFVSALFTVFVGGALYISFQNPTDRASRHEIILLMVVIWFGLPLFASMPFMVTGFMTKFTDAYFEAASALTTTGSSLVINLDLVSSTIIFWRSLLQWLGGVLVFVMAIAILPLSAIGAMDLFRSVLPHGEGDDLLARIRYAFVPLFKIYLGMTVLCVILLALSGMGGFDALLMAMATLSSGGFTSQGTQGINSMGGMSEFILIPFMLFAATNMTFHWAFLKRGRMKIYRQDPEILHFLYMLSAAVILIFLAMILSQDMADISLLKKAGIAVFTATSSMTTTGFVPDYASSLPLAVVVICMVLLFIGGTTGSTAGGFKVLRISLMKRNADKEINRLTFPSGITPVSYSGQIVSHTNLISIWTLLFIFITALAGLTILFGVLGYDLQTSFGLSTTNLFSAGGLIAVISPDFVGYHSLSYAGKWLISFSMILGRLEVIAILVFLMPSFWKN</sequence>
<feature type="transmembrane region" description="Helical" evidence="8">
    <location>
        <begin position="133"/>
        <end position="156"/>
    </location>
</feature>
<dbReference type="GO" id="GO:0008324">
    <property type="term" value="F:monoatomic cation transmembrane transporter activity"/>
    <property type="evidence" value="ECO:0007669"/>
    <property type="project" value="InterPro"/>
</dbReference>
<feature type="transmembrane region" description="Helical" evidence="8">
    <location>
        <begin position="397"/>
        <end position="420"/>
    </location>
</feature>
<evidence type="ECO:0000256" key="2">
    <source>
        <dbReference type="ARBA" id="ARBA00022448"/>
    </source>
</evidence>
<keyword evidence="4 8" id="KW-0812">Transmembrane</keyword>